<organism evidence="2 3">
    <name type="scientific">Rhizobium rhizoryzae</name>
    <dbReference type="NCBI Taxonomy" id="451876"/>
    <lineage>
        <taxon>Bacteria</taxon>
        <taxon>Pseudomonadati</taxon>
        <taxon>Pseudomonadota</taxon>
        <taxon>Alphaproteobacteria</taxon>
        <taxon>Hyphomicrobiales</taxon>
        <taxon>Rhizobiaceae</taxon>
        <taxon>Rhizobium/Agrobacterium group</taxon>
        <taxon>Rhizobium</taxon>
    </lineage>
</organism>
<evidence type="ECO:0000313" key="2">
    <source>
        <dbReference type="EMBL" id="MBB4145809.1"/>
    </source>
</evidence>
<dbReference type="AlphaFoldDB" id="A0A7W6LK11"/>
<evidence type="ECO:0000313" key="3">
    <source>
        <dbReference type="Proteomes" id="UP000519897"/>
    </source>
</evidence>
<name>A0A7W6LK11_9HYPH</name>
<sequence>MSKDKITIASPRGIIIPAAVLKREKDYSAGPHEPVEVPRAYGLSLIENRFADEVEPTSIEKPKASSSGRSTGRPKGQAAQQLDDQADASADTLIGTNILPARIEIAPGKEVQLGEVVTKAHTKSGLSLEDWNALPEADRDALLTAMVDELKAEASQQQP</sequence>
<gene>
    <name evidence="2" type="ORF">GGQ72_004375</name>
</gene>
<comment type="caution">
    <text evidence="2">The sequence shown here is derived from an EMBL/GenBank/DDBJ whole genome shotgun (WGS) entry which is preliminary data.</text>
</comment>
<keyword evidence="3" id="KW-1185">Reference proteome</keyword>
<feature type="region of interest" description="Disordered" evidence="1">
    <location>
        <begin position="52"/>
        <end position="88"/>
    </location>
</feature>
<protein>
    <submittedName>
        <fullName evidence="2">Uncharacterized protein</fullName>
    </submittedName>
</protein>
<evidence type="ECO:0000256" key="1">
    <source>
        <dbReference type="SAM" id="MobiDB-lite"/>
    </source>
</evidence>
<accession>A0A7W6LK11</accession>
<feature type="compositionally biased region" description="Low complexity" evidence="1">
    <location>
        <begin position="77"/>
        <end position="88"/>
    </location>
</feature>
<reference evidence="2 3" key="1">
    <citation type="submission" date="2020-08" db="EMBL/GenBank/DDBJ databases">
        <title>Genomic Encyclopedia of Type Strains, Phase IV (KMG-IV): sequencing the most valuable type-strain genomes for metagenomic binning, comparative biology and taxonomic classification.</title>
        <authorList>
            <person name="Goeker M."/>
        </authorList>
    </citation>
    <scope>NUCLEOTIDE SEQUENCE [LARGE SCALE GENOMIC DNA]</scope>
    <source>
        <strain evidence="2 3">DSM 29514</strain>
    </source>
</reference>
<dbReference type="Proteomes" id="UP000519897">
    <property type="component" value="Unassembled WGS sequence"/>
</dbReference>
<dbReference type="RefSeq" id="WP_165130358.1">
    <property type="nucleotide sequence ID" value="NZ_CP049247.1"/>
</dbReference>
<proteinExistence type="predicted"/>
<dbReference type="EMBL" id="JACIEC010000012">
    <property type="protein sequence ID" value="MBB4145809.1"/>
    <property type="molecule type" value="Genomic_DNA"/>
</dbReference>